<protein>
    <submittedName>
        <fullName evidence="2">Uncharacterized protein</fullName>
    </submittedName>
</protein>
<dbReference type="PATRIC" id="fig|679936.5.peg.2918"/>
<dbReference type="InterPro" id="IPR014794">
    <property type="entry name" value="DUF1779"/>
</dbReference>
<feature type="signal peptide" evidence="1">
    <location>
        <begin position="1"/>
        <end position="22"/>
    </location>
</feature>
<dbReference type="Pfam" id="PF08680">
    <property type="entry name" value="DUF1779"/>
    <property type="match status" value="1"/>
</dbReference>
<dbReference type="Gene3D" id="3.30.360.40">
    <property type="entry name" value="YwmB-like"/>
    <property type="match status" value="1"/>
</dbReference>
<dbReference type="STRING" id="679936.Sulac_2825"/>
<accession>G8TZ16</accession>
<feature type="chain" id="PRO_5038914467" evidence="1">
    <location>
        <begin position="23"/>
        <end position="231"/>
    </location>
</feature>
<gene>
    <name evidence="2" type="ordered locus">Sulac_2825</name>
</gene>
<evidence type="ECO:0000313" key="3">
    <source>
        <dbReference type="Proteomes" id="UP000005439"/>
    </source>
</evidence>
<organism evidence="2 3">
    <name type="scientific">Sulfobacillus acidophilus (strain ATCC 700253 / DSM 10332 / NAL)</name>
    <dbReference type="NCBI Taxonomy" id="679936"/>
    <lineage>
        <taxon>Bacteria</taxon>
        <taxon>Bacillati</taxon>
        <taxon>Bacillota</taxon>
        <taxon>Clostridia</taxon>
        <taxon>Eubacteriales</taxon>
        <taxon>Clostridiales Family XVII. Incertae Sedis</taxon>
        <taxon>Sulfobacillus</taxon>
    </lineage>
</organism>
<dbReference type="KEGG" id="sap:Sulac_2825"/>
<dbReference type="EMBL" id="CP003179">
    <property type="protein sequence ID" value="AEW06286.1"/>
    <property type="molecule type" value="Genomic_DNA"/>
</dbReference>
<evidence type="ECO:0000256" key="1">
    <source>
        <dbReference type="SAM" id="SignalP"/>
    </source>
</evidence>
<dbReference type="HOGENOM" id="CLU_1199288_0_0_9"/>
<reference evidence="3" key="1">
    <citation type="submission" date="2011-12" db="EMBL/GenBank/DDBJ databases">
        <title>The complete genome of chromosome of Sulfobacillus acidophilus DSM 10332.</title>
        <authorList>
            <person name="Lucas S."/>
            <person name="Han J."/>
            <person name="Lapidus A."/>
            <person name="Bruce D."/>
            <person name="Goodwin L."/>
            <person name="Pitluck S."/>
            <person name="Peters L."/>
            <person name="Kyrpides N."/>
            <person name="Mavromatis K."/>
            <person name="Ivanova N."/>
            <person name="Mikhailova N."/>
            <person name="Chertkov O."/>
            <person name="Saunders E."/>
            <person name="Detter J.C."/>
            <person name="Tapia R."/>
            <person name="Han C."/>
            <person name="Land M."/>
            <person name="Hauser L."/>
            <person name="Markowitz V."/>
            <person name="Cheng J.-F."/>
            <person name="Hugenholtz P."/>
            <person name="Woyke T."/>
            <person name="Wu D."/>
            <person name="Pukall R."/>
            <person name="Gehrich-Schroeter G."/>
            <person name="Schneider S."/>
            <person name="Klenk H.-P."/>
            <person name="Eisen J.A."/>
        </authorList>
    </citation>
    <scope>NUCLEOTIDE SEQUENCE [LARGE SCALE GENOMIC DNA]</scope>
    <source>
        <strain evidence="3">ATCC 700253 / DSM 10332 / NAL</strain>
    </source>
</reference>
<keyword evidence="1" id="KW-0732">Signal</keyword>
<dbReference type="SUPFAM" id="SSF143842">
    <property type="entry name" value="YwmB-like"/>
    <property type="match status" value="1"/>
</dbReference>
<dbReference type="Proteomes" id="UP000005439">
    <property type="component" value="Chromosome"/>
</dbReference>
<reference evidence="2 3" key="2">
    <citation type="journal article" date="2012" name="Stand. Genomic Sci.">
        <title>Complete genome sequence of the moderately thermophilic mineral-sulfide-oxidizing firmicute Sulfobacillus acidophilus type strain (NAL(T)).</title>
        <authorList>
            <person name="Anderson I."/>
            <person name="Chertkov O."/>
            <person name="Chen A."/>
            <person name="Saunders E."/>
            <person name="Lapidus A."/>
            <person name="Nolan M."/>
            <person name="Lucas S."/>
            <person name="Hammon N."/>
            <person name="Deshpande S."/>
            <person name="Cheng J.F."/>
            <person name="Han C."/>
            <person name="Tapia R."/>
            <person name="Goodwin L.A."/>
            <person name="Pitluck S."/>
            <person name="Liolios K."/>
            <person name="Pagani I."/>
            <person name="Ivanova N."/>
            <person name="Mikhailova N."/>
            <person name="Pati A."/>
            <person name="Palaniappan K."/>
            <person name="Land M."/>
            <person name="Pan C."/>
            <person name="Rohde M."/>
            <person name="Pukall R."/>
            <person name="Goker M."/>
            <person name="Detter J.C."/>
            <person name="Woyke T."/>
            <person name="Bristow J."/>
            <person name="Eisen J.A."/>
            <person name="Markowitz V."/>
            <person name="Hugenholtz P."/>
            <person name="Kyrpides N.C."/>
            <person name="Klenk H.P."/>
            <person name="Mavromatis K."/>
        </authorList>
    </citation>
    <scope>NUCLEOTIDE SEQUENCE [LARGE SCALE GENOMIC DNA]</scope>
    <source>
        <strain evidence="3">ATCC 700253 / DSM 10332 / NAL</strain>
    </source>
</reference>
<name>G8TZ16_SULAD</name>
<dbReference type="AlphaFoldDB" id="G8TZ16"/>
<sequence>MKYIGWLLPIGFLVWLGASANAAMVAPLTSAFKATGAHATGYSLNGWVEVTGNPGLDHLVKDVADVGHISGAPVSQSGTTYDKVTVSQQTAGVTTRIIAESLTAGGTYIVIDRTSTDGLAGLYDSQNWLTHLLAPYGTVHLSVNLVGWVSQSYSPAMAKGLINQAFAAVGANPVNAMTTAEYVSVAGETPAIGTSDTLAGRPVNIQVAVTPNTYWGHPEVLVGSPLITMTY</sequence>
<dbReference type="InterPro" id="IPR036209">
    <property type="entry name" value="YwmB-like_sf"/>
</dbReference>
<proteinExistence type="predicted"/>
<keyword evidence="3" id="KW-1185">Reference proteome</keyword>
<evidence type="ECO:0000313" key="2">
    <source>
        <dbReference type="EMBL" id="AEW06286.1"/>
    </source>
</evidence>